<organism evidence="1 2">
    <name type="scientific">Bifidobacterium saguini DSM 23967</name>
    <dbReference type="NCBI Taxonomy" id="1437607"/>
    <lineage>
        <taxon>Bacteria</taxon>
        <taxon>Bacillati</taxon>
        <taxon>Actinomycetota</taxon>
        <taxon>Actinomycetes</taxon>
        <taxon>Bifidobacteriales</taxon>
        <taxon>Bifidobacteriaceae</taxon>
        <taxon>Bifidobacterium</taxon>
    </lineage>
</organism>
<protein>
    <recommendedName>
        <fullName evidence="3">SWIM-type domain-containing protein</fullName>
    </recommendedName>
</protein>
<proteinExistence type="predicted"/>
<dbReference type="RefSeq" id="WP_033890926.1">
    <property type="nucleotide sequence ID" value="NZ_JDUT01000004.1"/>
</dbReference>
<evidence type="ECO:0008006" key="3">
    <source>
        <dbReference type="Google" id="ProtNLM"/>
    </source>
</evidence>
<comment type="caution">
    <text evidence="1">The sequence shown here is derived from an EMBL/GenBank/DDBJ whole genome shotgun (WGS) entry which is preliminary data.</text>
</comment>
<accession>A0A087D9T5</accession>
<dbReference type="AlphaFoldDB" id="A0A087D9T5"/>
<gene>
    <name evidence="1" type="ORF">BISA_0682</name>
</gene>
<name>A0A087D9T5_9BIFI</name>
<dbReference type="EMBL" id="JGZN01000008">
    <property type="protein sequence ID" value="KFI92285.1"/>
    <property type="molecule type" value="Genomic_DNA"/>
</dbReference>
<reference evidence="1 2" key="1">
    <citation type="submission" date="2014-03" db="EMBL/GenBank/DDBJ databases">
        <title>Genomics of Bifidobacteria.</title>
        <authorList>
            <person name="Ventura M."/>
            <person name="Milani C."/>
            <person name="Lugli G.A."/>
        </authorList>
    </citation>
    <scope>NUCLEOTIDE SEQUENCE [LARGE SCALE GENOMIC DNA]</scope>
    <source>
        <strain evidence="1 2">DSM 23967</strain>
    </source>
</reference>
<sequence>MNGFPIYLETVGSRGNDDITVFDVEPTKVMEFSMLFSGRVGEERDYDQERQLLRDGRDLYECGRLRYWNEFPNDTHRIVAVDVMGATDERAHTHVTICMKNDDEETVTGMSCTCTRNGAPQCVHACAVCFRLFYRHRYASRGSRANRMVMPHEASDIVERYMADRLGTWFSSDAKEMSSVAEGLEIITGFNRWTDWIGNRHTVGLLGNCMPSIEESIDMDTQIWPKRDEPDLTAVLPHGWFTMLEAAYERLGDSAKLAKMYAVYIAQGRLPQDACYVDRLRWLLGNTTKLTQILGELTGSFQLPQDNRMKPVASLSYEHLLREFGLSDEAVSYCESLKKYDRRCTRRLAEVISIGNTNRVKELETPNIDWRTRFGDDDIEIIVKSFQAYLKEQMPAFFVNGYVDPIVEDCEELIRSAAAGIKARCRLIISRRFTSTIRATIARDLLSDFAESDCVVVHSDSIILERSIAMVEPRADRLARTFLVDDDVVVFTVPLDEATLQTERPQDFMEALRLADVVDGMPLTHEGGRNGILDQNHATDKDLDIVRRALKKRIEHAKTEARFNDIVTSADDDYDAERDPALKGLRECLDVQINALFGARFSLESVKCDDLFDPPVTMGQRNKWLRPTAGQLGVWAANYVLNLRRHELKELDKSVYLPHYLAAKGLKSAMIGMLDHMLGVTAMLGIERAQVDVDEYRALHLLRIDQHPEDTDAHGHAAILRPDRDFTVSYLTNVLSHARPGLCLVDAYNECSVQGAVEDLHMLLQVSDGDYARQHGFDDDYIVYSKQRADDTALALMLATIENLDGIQPLIKDYDVARAVAEQAKQTYMMFWHARDENDAVPADDVDDIAGHEADITDAGNMMLMMLEQAYTRLMEIAEPGYKDW</sequence>
<evidence type="ECO:0000313" key="2">
    <source>
        <dbReference type="Proteomes" id="UP000029066"/>
    </source>
</evidence>
<dbReference type="Proteomes" id="UP000029066">
    <property type="component" value="Unassembled WGS sequence"/>
</dbReference>
<evidence type="ECO:0000313" key="1">
    <source>
        <dbReference type="EMBL" id="KFI92285.1"/>
    </source>
</evidence>
<dbReference type="OrthoDB" id="3226637at2"/>
<dbReference type="STRING" id="1437607.BISA_0682"/>